<name>A0A2P2LQM3_RHIMU</name>
<accession>A0A2P2LQM3</accession>
<evidence type="ECO:0000313" key="1">
    <source>
        <dbReference type="EMBL" id="MBX20269.1"/>
    </source>
</evidence>
<dbReference type="AlphaFoldDB" id="A0A2P2LQM3"/>
<reference evidence="1" key="1">
    <citation type="submission" date="2018-02" db="EMBL/GenBank/DDBJ databases">
        <title>Rhizophora mucronata_Transcriptome.</title>
        <authorList>
            <person name="Meera S.P."/>
            <person name="Sreeshan A."/>
            <person name="Augustine A."/>
        </authorList>
    </citation>
    <scope>NUCLEOTIDE SEQUENCE</scope>
    <source>
        <tissue evidence="1">Leaf</tissue>
    </source>
</reference>
<sequence>MSTSKPAYIPLSEARHLL</sequence>
<organism evidence="1">
    <name type="scientific">Rhizophora mucronata</name>
    <name type="common">Asiatic mangrove</name>
    <dbReference type="NCBI Taxonomy" id="61149"/>
    <lineage>
        <taxon>Eukaryota</taxon>
        <taxon>Viridiplantae</taxon>
        <taxon>Streptophyta</taxon>
        <taxon>Embryophyta</taxon>
        <taxon>Tracheophyta</taxon>
        <taxon>Spermatophyta</taxon>
        <taxon>Magnoliopsida</taxon>
        <taxon>eudicotyledons</taxon>
        <taxon>Gunneridae</taxon>
        <taxon>Pentapetalae</taxon>
        <taxon>rosids</taxon>
        <taxon>fabids</taxon>
        <taxon>Malpighiales</taxon>
        <taxon>Rhizophoraceae</taxon>
        <taxon>Rhizophora</taxon>
    </lineage>
</organism>
<dbReference type="EMBL" id="GGEC01039785">
    <property type="protein sequence ID" value="MBX20269.1"/>
    <property type="molecule type" value="Transcribed_RNA"/>
</dbReference>
<proteinExistence type="predicted"/>
<protein>
    <submittedName>
        <fullName evidence="1">Uncharacterized protein MANES_11G118300</fullName>
    </submittedName>
</protein>